<proteinExistence type="predicted"/>
<evidence type="ECO:0000256" key="1">
    <source>
        <dbReference type="SAM" id="MobiDB-lite"/>
    </source>
</evidence>
<evidence type="ECO:0000313" key="2">
    <source>
        <dbReference type="EMBL" id="GAM43664.1"/>
    </source>
</evidence>
<accession>A0A6V8HNS5</accession>
<dbReference type="Proteomes" id="UP000053095">
    <property type="component" value="Unassembled WGS sequence"/>
</dbReference>
<reference evidence="3" key="1">
    <citation type="journal article" date="2015" name="Genome Announc.">
        <title>Draft genome sequence of Talaromyces cellulolyticus strain Y-94, a source of lignocellulosic biomass-degrading enzymes.</title>
        <authorList>
            <person name="Fujii T."/>
            <person name="Koike H."/>
            <person name="Sawayama S."/>
            <person name="Yano S."/>
            <person name="Inoue H."/>
        </authorList>
    </citation>
    <scope>NUCLEOTIDE SEQUENCE [LARGE SCALE GENOMIC DNA]</scope>
    <source>
        <strain evidence="3">Y-94</strain>
    </source>
</reference>
<keyword evidence="3" id="KW-1185">Reference proteome</keyword>
<dbReference type="EMBL" id="DF933856">
    <property type="protein sequence ID" value="GAM43664.1"/>
    <property type="molecule type" value="Genomic_DNA"/>
</dbReference>
<dbReference type="AlphaFoldDB" id="A0A6V8HNS5"/>
<name>A0A6V8HNS5_TALPI</name>
<organism evidence="2 3">
    <name type="scientific">Talaromyces pinophilus</name>
    <name type="common">Penicillium pinophilum</name>
    <dbReference type="NCBI Taxonomy" id="128442"/>
    <lineage>
        <taxon>Eukaryota</taxon>
        <taxon>Fungi</taxon>
        <taxon>Dikarya</taxon>
        <taxon>Ascomycota</taxon>
        <taxon>Pezizomycotina</taxon>
        <taxon>Eurotiomycetes</taxon>
        <taxon>Eurotiomycetidae</taxon>
        <taxon>Eurotiales</taxon>
        <taxon>Trichocomaceae</taxon>
        <taxon>Talaromyces</taxon>
        <taxon>Talaromyces sect. Talaromyces</taxon>
    </lineage>
</organism>
<evidence type="ECO:0000313" key="3">
    <source>
        <dbReference type="Proteomes" id="UP000053095"/>
    </source>
</evidence>
<gene>
    <name evidence="2" type="ORF">TCE0_060f18657</name>
</gene>
<feature type="region of interest" description="Disordered" evidence="1">
    <location>
        <begin position="1"/>
        <end position="119"/>
    </location>
</feature>
<feature type="compositionally biased region" description="Basic and acidic residues" evidence="1">
    <location>
        <begin position="27"/>
        <end position="43"/>
    </location>
</feature>
<protein>
    <submittedName>
        <fullName evidence="2">Uncharacterized protein</fullName>
    </submittedName>
</protein>
<comment type="caution">
    <text evidence="2">The sequence shown here is derived from an EMBL/GenBank/DDBJ whole genome shotgun (WGS) entry which is preliminary data.</text>
</comment>
<sequence length="358" mass="41536">METENPTPPMKHVKKRRKVPEDTAEITTEKLRLLPENHVEDKHRARGGHVFRRTDREIDPLPPPDFNDTHPDRTSILSRRRRKRHGAQETDNSNADTIAPGKESEMSSPMPHDDELEEKRRQRIDEKLRSLEPALSQRLSKSDQIRQELENFGRHSPDISLTPERSYLHSMMLKYIEKNEQRMLEDAMTALKRAAVSSRAVRDVLVHVGVFNDSDAIFSIPENQLQSSSLMEIFRSGGLKYEFVQKHASSAGVYRILIRNDDSNEENPIHVSGISYMTLQNMGWRLVQRNSEDGESGDWYWWRYRCGQSASTKHKIFRARMTGEIDGLWRDGDEDPDFDAFVKAAEEEEQWRLENEGG</sequence>